<evidence type="ECO:0000313" key="2">
    <source>
        <dbReference type="Proteomes" id="UP000010482"/>
    </source>
</evidence>
<dbReference type="Proteomes" id="UP000010482">
    <property type="component" value="Chromosome"/>
</dbReference>
<dbReference type="STRING" id="13035.Dacsa_0008"/>
<dbReference type="KEGG" id="dsl:Dacsa_0008"/>
<organism evidence="1 2">
    <name type="scientific">Dactylococcopsis salina (strain PCC 8305)</name>
    <name type="common">Myxobactron salinum</name>
    <dbReference type="NCBI Taxonomy" id="13035"/>
    <lineage>
        <taxon>Bacteria</taxon>
        <taxon>Bacillati</taxon>
        <taxon>Cyanobacteriota</taxon>
        <taxon>Cyanophyceae</taxon>
        <taxon>Nodosilineales</taxon>
        <taxon>Cymatolegaceae</taxon>
        <taxon>Dactylococcopsis</taxon>
    </lineage>
</organism>
<dbReference type="HOGENOM" id="CLU_2080917_0_0_3"/>
<protein>
    <submittedName>
        <fullName evidence="1">Uncharacterized protein</fullName>
    </submittedName>
</protein>
<evidence type="ECO:0000313" key="1">
    <source>
        <dbReference type="EMBL" id="AFZ48832.1"/>
    </source>
</evidence>
<keyword evidence="2" id="KW-1185">Reference proteome</keyword>
<dbReference type="EMBL" id="CP003944">
    <property type="protein sequence ID" value="AFZ48832.1"/>
    <property type="molecule type" value="Genomic_DNA"/>
</dbReference>
<accession>K9YQT9</accession>
<sequence>MSILLARNIFSLGIIKLARAITELTISEGDSRDESAIISLAFLDIIYSSELIIRSVILKTELEKKDTVSEIRKTELINGSSRLCFLELYQVRVIAYNVCWVSLRFTRAYSLSSIERT</sequence>
<dbReference type="AlphaFoldDB" id="K9YQT9"/>
<name>K9YQT9_DACS8</name>
<reference evidence="1" key="1">
    <citation type="submission" date="2012-04" db="EMBL/GenBank/DDBJ databases">
        <title>Finished genome of Dactylococcopsis salina PCC 8305.</title>
        <authorList>
            <consortium name="US DOE Joint Genome Institute"/>
            <person name="Gugger M."/>
            <person name="Coursin T."/>
            <person name="Rippka R."/>
            <person name="Tandeau De Marsac N."/>
            <person name="Huntemann M."/>
            <person name="Wei C.-L."/>
            <person name="Han J."/>
            <person name="Detter J.C."/>
            <person name="Han C."/>
            <person name="Tapia R."/>
            <person name="Daligault H."/>
            <person name="Chen A."/>
            <person name="Krypides N."/>
            <person name="Mavromatis K."/>
            <person name="Markowitz V."/>
            <person name="Szeto E."/>
            <person name="Ivanova N."/>
            <person name="Ovchinnikova G."/>
            <person name="Pagani I."/>
            <person name="Pati A."/>
            <person name="Goodwin L."/>
            <person name="Peters L."/>
            <person name="Pitluck S."/>
            <person name="Woyke T."/>
            <person name="Kerfeld C."/>
        </authorList>
    </citation>
    <scope>NUCLEOTIDE SEQUENCE [LARGE SCALE GENOMIC DNA]</scope>
    <source>
        <strain evidence="1">PCC 8305</strain>
    </source>
</reference>
<gene>
    <name evidence="1" type="ORF">Dacsa_0008</name>
</gene>
<proteinExistence type="predicted"/>